<dbReference type="EMBL" id="JYDI01006127">
    <property type="protein sequence ID" value="KRY03870.1"/>
    <property type="molecule type" value="Genomic_DNA"/>
</dbReference>
<dbReference type="OrthoDB" id="5926045at2759"/>
<dbReference type="Proteomes" id="UP000054653">
    <property type="component" value="Unassembled WGS sequence"/>
</dbReference>
<sequence>MEKKEEKWSKPRVSERMVDRLDRIVCWSNAESIDTLEKIRFAEAE</sequence>
<reference evidence="1 2" key="1">
    <citation type="submission" date="2015-01" db="EMBL/GenBank/DDBJ databases">
        <title>Evolution of Trichinella species and genotypes.</title>
        <authorList>
            <person name="Korhonen P.K."/>
            <person name="Edoardo P."/>
            <person name="Giuseppe L.R."/>
            <person name="Gasser R.B."/>
        </authorList>
    </citation>
    <scope>NUCLEOTIDE SEQUENCE [LARGE SCALE GENOMIC DNA]</scope>
    <source>
        <strain evidence="1">ISS120</strain>
    </source>
</reference>
<gene>
    <name evidence="1" type="ORF">T03_13352</name>
</gene>
<evidence type="ECO:0000313" key="1">
    <source>
        <dbReference type="EMBL" id="KRY03870.1"/>
    </source>
</evidence>
<feature type="non-terminal residue" evidence="1">
    <location>
        <position position="45"/>
    </location>
</feature>
<dbReference type="AlphaFoldDB" id="A0A0V0YUB1"/>
<comment type="caution">
    <text evidence="1">The sequence shown here is derived from an EMBL/GenBank/DDBJ whole genome shotgun (WGS) entry which is preliminary data.</text>
</comment>
<proteinExistence type="predicted"/>
<protein>
    <submittedName>
        <fullName evidence="1">Uncharacterized protein</fullName>
    </submittedName>
</protein>
<name>A0A0V0YUB1_TRIBR</name>
<organism evidence="1 2">
    <name type="scientific">Trichinella britovi</name>
    <name type="common">Parasitic roundworm</name>
    <dbReference type="NCBI Taxonomy" id="45882"/>
    <lineage>
        <taxon>Eukaryota</taxon>
        <taxon>Metazoa</taxon>
        <taxon>Ecdysozoa</taxon>
        <taxon>Nematoda</taxon>
        <taxon>Enoplea</taxon>
        <taxon>Dorylaimia</taxon>
        <taxon>Trichinellida</taxon>
        <taxon>Trichinellidae</taxon>
        <taxon>Trichinella</taxon>
    </lineage>
</organism>
<keyword evidence="2" id="KW-1185">Reference proteome</keyword>
<accession>A0A0V0YUB1</accession>
<evidence type="ECO:0000313" key="2">
    <source>
        <dbReference type="Proteomes" id="UP000054653"/>
    </source>
</evidence>